<keyword evidence="4" id="KW-1185">Reference proteome</keyword>
<dbReference type="Pfam" id="PF00619">
    <property type="entry name" value="CARD"/>
    <property type="match status" value="1"/>
</dbReference>
<dbReference type="PANTHER" id="PTHR15034">
    <property type="entry name" value="DEATH DOMAIN-CONTAINING PROTEIN CRADD"/>
    <property type="match status" value="1"/>
</dbReference>
<dbReference type="InterPro" id="IPR001315">
    <property type="entry name" value="CARD"/>
</dbReference>
<dbReference type="GO" id="GO:0002020">
    <property type="term" value="F:protease binding"/>
    <property type="evidence" value="ECO:0007669"/>
    <property type="project" value="InterPro"/>
</dbReference>
<comment type="caution">
    <text evidence="3">The sequence shown here is derived from an EMBL/GenBank/DDBJ whole genome shotgun (WGS) entry which is preliminary data.</text>
</comment>
<dbReference type="PANTHER" id="PTHR15034:SF5">
    <property type="entry name" value="DEATH DOMAIN-CONTAINING PROTEIN CRADD"/>
    <property type="match status" value="1"/>
</dbReference>
<dbReference type="EMBL" id="NEDP02004717">
    <property type="protein sequence ID" value="OWF44623.1"/>
    <property type="molecule type" value="Genomic_DNA"/>
</dbReference>
<dbReference type="InterPro" id="IPR037939">
    <property type="entry name" value="CRADD"/>
</dbReference>
<evidence type="ECO:0000313" key="3">
    <source>
        <dbReference type="EMBL" id="OWF44623.1"/>
    </source>
</evidence>
<sequence length="463" mass="53140">MNIIQRSVLKQHFRQLANDIILTDTLLGAMYQSQIFERNMIDLIKAEKTEGDKICKLLELLPKRGPDAFHLFLEIIQNDYPWLAAMLSASVKQETLDRAHTKPDLKQDNDSTRTPVDLFSIDTDMDIKTKVSTFIHKQFGNSKRVSENDKKTMVRWMSQTVHNERHRRLTSSSSSGKLLESISMTTEDKCCGTDDHSEGSDEDTSDKILKLHHKLQEFKKHHKLKSTPERASRNDSSSSCDSQTEPPKSARPGQKQISGCLDSMVTDVQYLTGRLEEMDSEVNKCYLMLGDRAKSLSLSLLIYDMSITTKQKEKELRTEKQKSEKMLNELYEYSKKVTHLEQAKAVQEVSSVCHTEEVNKLQRQLEDKDQHILKLEHLNKLHTEKQHTLENLRSIVKDLQNNNSSMSRSTRVTSDSVRSLTSRQAPRYGTARTKTDGETGSVQLGSKKNVMSRPYKRKNIYKC</sequence>
<dbReference type="GO" id="GO:0070513">
    <property type="term" value="F:death domain binding"/>
    <property type="evidence" value="ECO:0007669"/>
    <property type="project" value="InterPro"/>
</dbReference>
<dbReference type="PROSITE" id="PS50209">
    <property type="entry name" value="CARD"/>
    <property type="match status" value="1"/>
</dbReference>
<protein>
    <submittedName>
        <fullName evidence="3">Death domain-containing protein CRADD</fullName>
    </submittedName>
</protein>
<dbReference type="Proteomes" id="UP000242188">
    <property type="component" value="Unassembled WGS sequence"/>
</dbReference>
<evidence type="ECO:0000313" key="4">
    <source>
        <dbReference type="Proteomes" id="UP000242188"/>
    </source>
</evidence>
<feature type="region of interest" description="Disordered" evidence="1">
    <location>
        <begin position="401"/>
        <end position="444"/>
    </location>
</feature>
<dbReference type="CDD" id="cd01671">
    <property type="entry name" value="CARD"/>
    <property type="match status" value="1"/>
</dbReference>
<evidence type="ECO:0000259" key="2">
    <source>
        <dbReference type="PROSITE" id="PS50209"/>
    </source>
</evidence>
<dbReference type="AlphaFoldDB" id="A0A210Q7B1"/>
<dbReference type="SMART" id="SM00114">
    <property type="entry name" value="CARD"/>
    <property type="match status" value="1"/>
</dbReference>
<dbReference type="InterPro" id="IPR011029">
    <property type="entry name" value="DEATH-like_dom_sf"/>
</dbReference>
<feature type="domain" description="CARD" evidence="2">
    <location>
        <begin position="1"/>
        <end position="91"/>
    </location>
</feature>
<dbReference type="OrthoDB" id="1357022at2759"/>
<proteinExistence type="predicted"/>
<dbReference type="Gene3D" id="1.10.533.10">
    <property type="entry name" value="Death Domain, Fas"/>
    <property type="match status" value="1"/>
</dbReference>
<gene>
    <name evidence="3" type="ORF">KP79_PYT23842</name>
</gene>
<dbReference type="GO" id="GO:0042981">
    <property type="term" value="P:regulation of apoptotic process"/>
    <property type="evidence" value="ECO:0007669"/>
    <property type="project" value="InterPro"/>
</dbReference>
<evidence type="ECO:0000256" key="1">
    <source>
        <dbReference type="SAM" id="MobiDB-lite"/>
    </source>
</evidence>
<organism evidence="3 4">
    <name type="scientific">Mizuhopecten yessoensis</name>
    <name type="common">Japanese scallop</name>
    <name type="synonym">Patinopecten yessoensis</name>
    <dbReference type="NCBI Taxonomy" id="6573"/>
    <lineage>
        <taxon>Eukaryota</taxon>
        <taxon>Metazoa</taxon>
        <taxon>Spiralia</taxon>
        <taxon>Lophotrochozoa</taxon>
        <taxon>Mollusca</taxon>
        <taxon>Bivalvia</taxon>
        <taxon>Autobranchia</taxon>
        <taxon>Pteriomorphia</taxon>
        <taxon>Pectinida</taxon>
        <taxon>Pectinoidea</taxon>
        <taxon>Pectinidae</taxon>
        <taxon>Mizuhopecten</taxon>
    </lineage>
</organism>
<dbReference type="SUPFAM" id="SSF47986">
    <property type="entry name" value="DEATH domain"/>
    <property type="match status" value="1"/>
</dbReference>
<reference evidence="3 4" key="1">
    <citation type="journal article" date="2017" name="Nat. Ecol. Evol.">
        <title>Scallop genome provides insights into evolution of bilaterian karyotype and development.</title>
        <authorList>
            <person name="Wang S."/>
            <person name="Zhang J."/>
            <person name="Jiao W."/>
            <person name="Li J."/>
            <person name="Xun X."/>
            <person name="Sun Y."/>
            <person name="Guo X."/>
            <person name="Huan P."/>
            <person name="Dong B."/>
            <person name="Zhang L."/>
            <person name="Hu X."/>
            <person name="Sun X."/>
            <person name="Wang J."/>
            <person name="Zhao C."/>
            <person name="Wang Y."/>
            <person name="Wang D."/>
            <person name="Huang X."/>
            <person name="Wang R."/>
            <person name="Lv J."/>
            <person name="Li Y."/>
            <person name="Zhang Z."/>
            <person name="Liu B."/>
            <person name="Lu W."/>
            <person name="Hui Y."/>
            <person name="Liang J."/>
            <person name="Zhou Z."/>
            <person name="Hou R."/>
            <person name="Li X."/>
            <person name="Liu Y."/>
            <person name="Li H."/>
            <person name="Ning X."/>
            <person name="Lin Y."/>
            <person name="Zhao L."/>
            <person name="Xing Q."/>
            <person name="Dou J."/>
            <person name="Li Y."/>
            <person name="Mao J."/>
            <person name="Guo H."/>
            <person name="Dou H."/>
            <person name="Li T."/>
            <person name="Mu C."/>
            <person name="Jiang W."/>
            <person name="Fu Q."/>
            <person name="Fu X."/>
            <person name="Miao Y."/>
            <person name="Liu J."/>
            <person name="Yu Q."/>
            <person name="Li R."/>
            <person name="Liao H."/>
            <person name="Li X."/>
            <person name="Kong Y."/>
            <person name="Jiang Z."/>
            <person name="Chourrout D."/>
            <person name="Li R."/>
            <person name="Bao Z."/>
        </authorList>
    </citation>
    <scope>NUCLEOTIDE SEQUENCE [LARGE SCALE GENOMIC DNA]</scope>
    <source>
        <strain evidence="3 4">PY_sf001</strain>
    </source>
</reference>
<feature type="region of interest" description="Disordered" evidence="1">
    <location>
        <begin position="219"/>
        <end position="258"/>
    </location>
</feature>
<name>A0A210Q7B1_MIZYE</name>
<accession>A0A210Q7B1</accession>
<feature type="compositionally biased region" description="Low complexity" evidence="1">
    <location>
        <begin position="404"/>
        <end position="423"/>
    </location>
</feature>